<evidence type="ECO:0000313" key="4">
    <source>
        <dbReference type="Proteomes" id="UP001187192"/>
    </source>
</evidence>
<comment type="caution">
    <text evidence="3">The sequence shown here is derived from an EMBL/GenBank/DDBJ whole genome shotgun (WGS) entry which is preliminary data.</text>
</comment>
<dbReference type="InterPro" id="IPR045274">
    <property type="entry name" value="WAK-like"/>
</dbReference>
<dbReference type="InterPro" id="IPR011009">
    <property type="entry name" value="Kinase-like_dom_sf"/>
</dbReference>
<proteinExistence type="predicted"/>
<name>A0AA88DJJ8_FICCA</name>
<dbReference type="PANTHER" id="PTHR27005:SF308">
    <property type="entry name" value="NON-FUNCTIONAL PSEUDOKINASE ZRK2-RELATED"/>
    <property type="match status" value="1"/>
</dbReference>
<organism evidence="3 4">
    <name type="scientific">Ficus carica</name>
    <name type="common">Common fig</name>
    <dbReference type="NCBI Taxonomy" id="3494"/>
    <lineage>
        <taxon>Eukaryota</taxon>
        <taxon>Viridiplantae</taxon>
        <taxon>Streptophyta</taxon>
        <taxon>Embryophyta</taxon>
        <taxon>Tracheophyta</taxon>
        <taxon>Spermatophyta</taxon>
        <taxon>Magnoliopsida</taxon>
        <taxon>eudicotyledons</taxon>
        <taxon>Gunneridae</taxon>
        <taxon>Pentapetalae</taxon>
        <taxon>rosids</taxon>
        <taxon>fabids</taxon>
        <taxon>Rosales</taxon>
        <taxon>Moraceae</taxon>
        <taxon>Ficeae</taxon>
        <taxon>Ficus</taxon>
    </lineage>
</organism>
<dbReference type="PANTHER" id="PTHR27005">
    <property type="entry name" value="WALL-ASSOCIATED RECEPTOR KINASE-LIKE 21"/>
    <property type="match status" value="1"/>
</dbReference>
<dbReference type="EMBL" id="BTGU01000036">
    <property type="protein sequence ID" value="GMN51039.1"/>
    <property type="molecule type" value="Genomic_DNA"/>
</dbReference>
<keyword evidence="1" id="KW-0547">Nucleotide-binding</keyword>
<accession>A0AA88DJJ8</accession>
<sequence>MVDRGGQREIGFGNWKKVVRRAHFLKQRFITDFDWYKGTIDQSRPVLIKRYRDDIINYDKAYGGPYRDIVISSLMSSHNNALKLLGCCLELPDPILVYEYAEIGPLNSWGGANIGI</sequence>
<dbReference type="GO" id="GO:0005886">
    <property type="term" value="C:plasma membrane"/>
    <property type="evidence" value="ECO:0007669"/>
    <property type="project" value="TreeGrafter"/>
</dbReference>
<evidence type="ECO:0000256" key="2">
    <source>
        <dbReference type="ARBA" id="ARBA00022840"/>
    </source>
</evidence>
<evidence type="ECO:0000256" key="1">
    <source>
        <dbReference type="ARBA" id="ARBA00022741"/>
    </source>
</evidence>
<evidence type="ECO:0000313" key="3">
    <source>
        <dbReference type="EMBL" id="GMN51039.1"/>
    </source>
</evidence>
<protein>
    <submittedName>
        <fullName evidence="3">Uncharacterized protein</fullName>
    </submittedName>
</protein>
<reference evidence="3" key="1">
    <citation type="submission" date="2023-07" db="EMBL/GenBank/DDBJ databases">
        <title>draft genome sequence of fig (Ficus carica).</title>
        <authorList>
            <person name="Takahashi T."/>
            <person name="Nishimura K."/>
        </authorList>
    </citation>
    <scope>NUCLEOTIDE SEQUENCE</scope>
</reference>
<dbReference type="GO" id="GO:0007166">
    <property type="term" value="P:cell surface receptor signaling pathway"/>
    <property type="evidence" value="ECO:0007669"/>
    <property type="project" value="InterPro"/>
</dbReference>
<dbReference type="Proteomes" id="UP001187192">
    <property type="component" value="Unassembled WGS sequence"/>
</dbReference>
<keyword evidence="4" id="KW-1185">Reference proteome</keyword>
<keyword evidence="2" id="KW-0067">ATP-binding</keyword>
<dbReference type="AlphaFoldDB" id="A0AA88DJJ8"/>
<dbReference type="SUPFAM" id="SSF56112">
    <property type="entry name" value="Protein kinase-like (PK-like)"/>
    <property type="match status" value="1"/>
</dbReference>
<dbReference type="GO" id="GO:0004674">
    <property type="term" value="F:protein serine/threonine kinase activity"/>
    <property type="evidence" value="ECO:0007669"/>
    <property type="project" value="TreeGrafter"/>
</dbReference>
<gene>
    <name evidence="3" type="ORF">TIFTF001_020197</name>
</gene>
<dbReference type="GO" id="GO:0005524">
    <property type="term" value="F:ATP binding"/>
    <property type="evidence" value="ECO:0007669"/>
    <property type="project" value="UniProtKB-KW"/>
</dbReference>
<dbReference type="Gene3D" id="3.30.200.20">
    <property type="entry name" value="Phosphorylase Kinase, domain 1"/>
    <property type="match status" value="1"/>
</dbReference>